<sequence length="54" mass="5802">MLAIVAAIIFAIAFILDLASKSYNSFINGTTLTVLGLTVLALHFAPLGAVRRRR</sequence>
<accession>A0ABP9RZ78</accession>
<dbReference type="RefSeq" id="WP_345631729.1">
    <property type="nucleotide sequence ID" value="NZ_BAABJQ010000011.1"/>
</dbReference>
<keyword evidence="1" id="KW-0812">Transmembrane</keyword>
<dbReference type="Proteomes" id="UP001501570">
    <property type="component" value="Unassembled WGS sequence"/>
</dbReference>
<keyword evidence="1" id="KW-1133">Transmembrane helix</keyword>
<keyword evidence="1" id="KW-0472">Membrane</keyword>
<evidence type="ECO:0000313" key="3">
    <source>
        <dbReference type="Proteomes" id="UP001501570"/>
    </source>
</evidence>
<dbReference type="EMBL" id="BAABJQ010000011">
    <property type="protein sequence ID" value="GAA5188920.1"/>
    <property type="molecule type" value="Genomic_DNA"/>
</dbReference>
<gene>
    <name evidence="2" type="ORF">GCM10023322_40700</name>
</gene>
<organism evidence="2 3">
    <name type="scientific">Rugosimonospora acidiphila</name>
    <dbReference type="NCBI Taxonomy" id="556531"/>
    <lineage>
        <taxon>Bacteria</taxon>
        <taxon>Bacillati</taxon>
        <taxon>Actinomycetota</taxon>
        <taxon>Actinomycetes</taxon>
        <taxon>Micromonosporales</taxon>
        <taxon>Micromonosporaceae</taxon>
        <taxon>Rugosimonospora</taxon>
    </lineage>
</organism>
<evidence type="ECO:0000313" key="2">
    <source>
        <dbReference type="EMBL" id="GAA5188920.1"/>
    </source>
</evidence>
<comment type="caution">
    <text evidence="2">The sequence shown here is derived from an EMBL/GenBank/DDBJ whole genome shotgun (WGS) entry which is preliminary data.</text>
</comment>
<evidence type="ECO:0000256" key="1">
    <source>
        <dbReference type="SAM" id="Phobius"/>
    </source>
</evidence>
<protein>
    <submittedName>
        <fullName evidence="2">Uncharacterized protein</fullName>
    </submittedName>
</protein>
<feature type="transmembrane region" description="Helical" evidence="1">
    <location>
        <begin position="29"/>
        <end position="50"/>
    </location>
</feature>
<proteinExistence type="predicted"/>
<name>A0ABP9RZ78_9ACTN</name>
<keyword evidence="3" id="KW-1185">Reference proteome</keyword>
<reference evidence="3" key="1">
    <citation type="journal article" date="2019" name="Int. J. Syst. Evol. Microbiol.">
        <title>The Global Catalogue of Microorganisms (GCM) 10K type strain sequencing project: providing services to taxonomists for standard genome sequencing and annotation.</title>
        <authorList>
            <consortium name="The Broad Institute Genomics Platform"/>
            <consortium name="The Broad Institute Genome Sequencing Center for Infectious Disease"/>
            <person name="Wu L."/>
            <person name="Ma J."/>
        </authorList>
    </citation>
    <scope>NUCLEOTIDE SEQUENCE [LARGE SCALE GENOMIC DNA]</scope>
    <source>
        <strain evidence="3">JCM 18304</strain>
    </source>
</reference>